<evidence type="ECO:0000256" key="1">
    <source>
        <dbReference type="SAM" id="Phobius"/>
    </source>
</evidence>
<dbReference type="Proteomes" id="UP000005359">
    <property type="component" value="Unassembled WGS sequence"/>
</dbReference>
<keyword evidence="1" id="KW-0472">Membrane</keyword>
<dbReference type="EMBL" id="AAXA02000016">
    <property type="protein sequence ID" value="EDR45350.1"/>
    <property type="molecule type" value="Genomic_DNA"/>
</dbReference>
<gene>
    <name evidence="2" type="ORF">DORFOR_03134</name>
</gene>
<protein>
    <submittedName>
        <fullName evidence="2">Uncharacterized protein</fullName>
    </submittedName>
</protein>
<reference evidence="2 3" key="2">
    <citation type="submission" date="2007-10" db="EMBL/GenBank/DDBJ databases">
        <authorList>
            <person name="Fulton L."/>
            <person name="Clifton S."/>
            <person name="Fulton B."/>
            <person name="Xu J."/>
            <person name="Minx P."/>
            <person name="Pepin K.H."/>
            <person name="Johnson M."/>
            <person name="Thiruvilangam P."/>
            <person name="Bhonagiri V."/>
            <person name="Nash W.E."/>
            <person name="Wang C."/>
            <person name="Mardis E.R."/>
            <person name="Wilson R.K."/>
        </authorList>
    </citation>
    <scope>NUCLEOTIDE SEQUENCE [LARGE SCALE GENOMIC DNA]</scope>
    <source>
        <strain evidence="2 3">ATCC 27755</strain>
    </source>
</reference>
<organism evidence="2 3">
    <name type="scientific">Dorea formicigenerans ATCC 27755</name>
    <dbReference type="NCBI Taxonomy" id="411461"/>
    <lineage>
        <taxon>Bacteria</taxon>
        <taxon>Bacillati</taxon>
        <taxon>Bacillota</taxon>
        <taxon>Clostridia</taxon>
        <taxon>Lachnospirales</taxon>
        <taxon>Lachnospiraceae</taxon>
        <taxon>Dorea</taxon>
    </lineage>
</organism>
<dbReference type="AlphaFoldDB" id="B0GA18"/>
<evidence type="ECO:0000313" key="3">
    <source>
        <dbReference type="Proteomes" id="UP000005359"/>
    </source>
</evidence>
<evidence type="ECO:0000313" key="2">
    <source>
        <dbReference type="EMBL" id="EDR45350.1"/>
    </source>
</evidence>
<feature type="transmembrane region" description="Helical" evidence="1">
    <location>
        <begin position="12"/>
        <end position="33"/>
    </location>
</feature>
<sequence>MSYLNPDIECHISTCYFLIFSFYIMMLDFRNIISFSELD</sequence>
<proteinExistence type="predicted"/>
<reference evidence="2 3" key="1">
    <citation type="submission" date="2007-10" db="EMBL/GenBank/DDBJ databases">
        <title>Draft genome sequence of Dorea formicigenerans(ATCC 27755).</title>
        <authorList>
            <person name="Sudarsanam P."/>
            <person name="Ley R."/>
            <person name="Guruge J."/>
            <person name="Turnbaugh P.J."/>
            <person name="Mahowald M."/>
            <person name="Liep D."/>
            <person name="Gordon J."/>
        </authorList>
    </citation>
    <scope>NUCLEOTIDE SEQUENCE [LARGE SCALE GENOMIC DNA]</scope>
    <source>
        <strain evidence="2 3">ATCC 27755</strain>
    </source>
</reference>
<comment type="caution">
    <text evidence="2">The sequence shown here is derived from an EMBL/GenBank/DDBJ whole genome shotgun (WGS) entry which is preliminary data.</text>
</comment>
<keyword evidence="1" id="KW-0812">Transmembrane</keyword>
<name>B0GA18_9FIRM</name>
<accession>B0GA18</accession>
<dbReference type="PaxDb" id="411461-DORFOR_03134"/>
<keyword evidence="1" id="KW-1133">Transmembrane helix</keyword>